<evidence type="ECO:0000313" key="1">
    <source>
        <dbReference type="EMBL" id="GMA19507.1"/>
    </source>
</evidence>
<name>A0ABQ6HMY5_9MICO</name>
<comment type="caution">
    <text evidence="1">The sequence shown here is derived from an EMBL/GenBank/DDBJ whole genome shotgun (WGS) entry which is preliminary data.</text>
</comment>
<reference evidence="2" key="1">
    <citation type="journal article" date="2019" name="Int. J. Syst. Evol. Microbiol.">
        <title>The Global Catalogue of Microorganisms (GCM) 10K type strain sequencing project: providing services to taxonomists for standard genome sequencing and annotation.</title>
        <authorList>
            <consortium name="The Broad Institute Genomics Platform"/>
            <consortium name="The Broad Institute Genome Sequencing Center for Infectious Disease"/>
            <person name="Wu L."/>
            <person name="Ma J."/>
        </authorList>
    </citation>
    <scope>NUCLEOTIDE SEQUENCE [LARGE SCALE GENOMIC DNA]</scope>
    <source>
        <strain evidence="2">NBRC 105830</strain>
    </source>
</reference>
<dbReference type="PANTHER" id="PTHR47704">
    <property type="entry name" value="POTASSIUM TRANSPORTER KIMA"/>
    <property type="match status" value="1"/>
</dbReference>
<protein>
    <recommendedName>
        <fullName evidence="3">DNA-binding protein</fullName>
    </recommendedName>
</protein>
<sequence>MHAIVLVSRIHKPTLRALAYARGARPSTLEAITVAIDPADGERLQQDWLQREIPVELKVLDSPYREITRPIVNYIAAIRRQSPHDLVMVYLPEYVLGRWWENILHNQSALRLKARLLFMPGVIVASVPYQLNSSKEVAEMIRQDIQDDTIAAGKGR</sequence>
<dbReference type="Proteomes" id="UP001157109">
    <property type="component" value="Unassembled WGS sequence"/>
</dbReference>
<organism evidence="1 2">
    <name type="scientific">Arsenicicoccus piscis</name>
    <dbReference type="NCBI Taxonomy" id="673954"/>
    <lineage>
        <taxon>Bacteria</taxon>
        <taxon>Bacillati</taxon>
        <taxon>Actinomycetota</taxon>
        <taxon>Actinomycetes</taxon>
        <taxon>Micrococcales</taxon>
        <taxon>Intrasporangiaceae</taxon>
        <taxon>Arsenicicoccus</taxon>
    </lineage>
</organism>
<dbReference type="PANTHER" id="PTHR47704:SF1">
    <property type="entry name" value="POTASSIUM TRANSPORTER KIMA"/>
    <property type="match status" value="1"/>
</dbReference>
<evidence type="ECO:0008006" key="3">
    <source>
        <dbReference type="Google" id="ProtNLM"/>
    </source>
</evidence>
<dbReference type="EMBL" id="BSUJ01000001">
    <property type="protein sequence ID" value="GMA19507.1"/>
    <property type="molecule type" value="Genomic_DNA"/>
</dbReference>
<gene>
    <name evidence="1" type="ORF">GCM10025862_15280</name>
</gene>
<dbReference type="InterPro" id="IPR053153">
    <property type="entry name" value="APC_K+_Transporter"/>
</dbReference>
<evidence type="ECO:0000313" key="2">
    <source>
        <dbReference type="Proteomes" id="UP001157109"/>
    </source>
</evidence>
<accession>A0ABQ6HMY5</accession>
<keyword evidence="2" id="KW-1185">Reference proteome</keyword>
<proteinExistence type="predicted"/>